<dbReference type="SUPFAM" id="SSF54695">
    <property type="entry name" value="POZ domain"/>
    <property type="match status" value="1"/>
</dbReference>
<evidence type="ECO:0000313" key="2">
    <source>
        <dbReference type="EMBL" id="KAK3167358.1"/>
    </source>
</evidence>
<dbReference type="InterPro" id="IPR000210">
    <property type="entry name" value="BTB/POZ_dom"/>
</dbReference>
<dbReference type="Pfam" id="PF00651">
    <property type="entry name" value="BTB"/>
    <property type="match status" value="1"/>
</dbReference>
<gene>
    <name evidence="2" type="ORF">OEA41_010485</name>
</gene>
<organism evidence="2 3">
    <name type="scientific">Lepraria neglecta</name>
    <dbReference type="NCBI Taxonomy" id="209136"/>
    <lineage>
        <taxon>Eukaryota</taxon>
        <taxon>Fungi</taxon>
        <taxon>Dikarya</taxon>
        <taxon>Ascomycota</taxon>
        <taxon>Pezizomycotina</taxon>
        <taxon>Lecanoromycetes</taxon>
        <taxon>OSLEUM clade</taxon>
        <taxon>Lecanoromycetidae</taxon>
        <taxon>Lecanorales</taxon>
        <taxon>Lecanorineae</taxon>
        <taxon>Stereocaulaceae</taxon>
        <taxon>Lepraria</taxon>
    </lineage>
</organism>
<dbReference type="Proteomes" id="UP001276659">
    <property type="component" value="Unassembled WGS sequence"/>
</dbReference>
<accession>A0AAD9YZ50</accession>
<sequence length="212" mass="23899">MCENCGKISAELATLSVENHRMADLTVIDPDGDVIITVGKNGFQVSSKVLGLASPVFKALFGPNFAKGQFVIDNARLIELHDDDPEALDIMCCLLHHEPAPPSPFGIERLEKMAIIVDKYDCVRAMHYWAKLEIMAVRQSTKEPCRLLWPAYVFEEAQFFNKLTKFLVLHLPTLEQMDSASQKYKLSEEIESHLPDGMMGKYQAFHKKVSVD</sequence>
<keyword evidence="3" id="KW-1185">Reference proteome</keyword>
<dbReference type="Gene3D" id="3.30.710.10">
    <property type="entry name" value="Potassium Channel Kv1.1, Chain A"/>
    <property type="match status" value="1"/>
</dbReference>
<reference evidence="2" key="1">
    <citation type="submission" date="2022-11" db="EMBL/GenBank/DDBJ databases">
        <title>Chromosomal genome sequence assembly and mating type (MAT) locus characterization of the leprose asexual lichenized fungus Lepraria neglecta (Nyl.) Erichsen.</title>
        <authorList>
            <person name="Allen J.L."/>
            <person name="Pfeffer B."/>
        </authorList>
    </citation>
    <scope>NUCLEOTIDE SEQUENCE</scope>
    <source>
        <strain evidence="2">Allen 5258</strain>
    </source>
</reference>
<dbReference type="EMBL" id="JASNWA010000011">
    <property type="protein sequence ID" value="KAK3167358.1"/>
    <property type="molecule type" value="Genomic_DNA"/>
</dbReference>
<dbReference type="CDD" id="cd18186">
    <property type="entry name" value="BTB_POZ_ZBTB_KLHL-like"/>
    <property type="match status" value="1"/>
</dbReference>
<dbReference type="PROSITE" id="PS50097">
    <property type="entry name" value="BTB"/>
    <property type="match status" value="1"/>
</dbReference>
<protein>
    <recommendedName>
        <fullName evidence="1">BTB domain-containing protein</fullName>
    </recommendedName>
</protein>
<name>A0AAD9YZ50_9LECA</name>
<comment type="caution">
    <text evidence="2">The sequence shown here is derived from an EMBL/GenBank/DDBJ whole genome shotgun (WGS) entry which is preliminary data.</text>
</comment>
<evidence type="ECO:0000313" key="3">
    <source>
        <dbReference type="Proteomes" id="UP001276659"/>
    </source>
</evidence>
<dbReference type="AlphaFoldDB" id="A0AAD9YZ50"/>
<proteinExistence type="predicted"/>
<evidence type="ECO:0000259" key="1">
    <source>
        <dbReference type="PROSITE" id="PS50097"/>
    </source>
</evidence>
<feature type="domain" description="BTB" evidence="1">
    <location>
        <begin position="32"/>
        <end position="91"/>
    </location>
</feature>
<dbReference type="InterPro" id="IPR011333">
    <property type="entry name" value="SKP1/BTB/POZ_sf"/>
</dbReference>